<dbReference type="SMART" id="SM00487">
    <property type="entry name" value="DEXDc"/>
    <property type="match status" value="1"/>
</dbReference>
<evidence type="ECO:0000256" key="3">
    <source>
        <dbReference type="ARBA" id="ARBA00022801"/>
    </source>
</evidence>
<comment type="similarity">
    <text evidence="7">Belongs to the DEAD box helicase family.</text>
</comment>
<dbReference type="Proteomes" id="UP000722750">
    <property type="component" value="Unassembled WGS sequence"/>
</dbReference>
<dbReference type="InterPro" id="IPR027417">
    <property type="entry name" value="P-loop_NTPase"/>
</dbReference>
<reference evidence="11" key="1">
    <citation type="journal article" date="2021" name="ISME J.">
        <title>Fine-scale metabolic discontinuity in a stratified prokaryote microbiome of a Red Sea deep halocline.</title>
        <authorList>
            <person name="Michoud G."/>
            <person name="Ngugi D.K."/>
            <person name="Barozzi A."/>
            <person name="Merlino G."/>
            <person name="Calleja M.L."/>
            <person name="Delgado-Huertas A."/>
            <person name="Moran X.A.G."/>
            <person name="Daffonchio D."/>
        </authorList>
    </citation>
    <scope>NUCLEOTIDE SEQUENCE</scope>
    <source>
        <strain evidence="11">SuakinDeep_MAG55_1</strain>
    </source>
</reference>
<keyword evidence="5 7" id="KW-0067">ATP-binding</keyword>
<dbReference type="AlphaFoldDB" id="A0A941W0C0"/>
<dbReference type="EC" id="3.6.4.13" evidence="1"/>
<evidence type="ECO:0000256" key="1">
    <source>
        <dbReference type="ARBA" id="ARBA00012552"/>
    </source>
</evidence>
<dbReference type="InterPro" id="IPR044742">
    <property type="entry name" value="DEAD/DEAH_RhlB"/>
</dbReference>
<dbReference type="EMBL" id="JAANXD010000026">
    <property type="protein sequence ID" value="MBS1257487.1"/>
    <property type="molecule type" value="Genomic_DNA"/>
</dbReference>
<dbReference type="InterPro" id="IPR000629">
    <property type="entry name" value="RNA-helicase_DEAD-box_CS"/>
</dbReference>
<evidence type="ECO:0000313" key="11">
    <source>
        <dbReference type="EMBL" id="MBS1257487.1"/>
    </source>
</evidence>
<keyword evidence="4 7" id="KW-0347">Helicase</keyword>
<proteinExistence type="inferred from homology"/>
<evidence type="ECO:0000313" key="12">
    <source>
        <dbReference type="Proteomes" id="UP000722750"/>
    </source>
</evidence>
<keyword evidence="3 7" id="KW-0378">Hydrolase</keyword>
<evidence type="ECO:0000259" key="8">
    <source>
        <dbReference type="PROSITE" id="PS51192"/>
    </source>
</evidence>
<organism evidence="11 12">
    <name type="scientific">Candidatus Scalindua arabica</name>
    <dbReference type="NCBI Taxonomy" id="1127984"/>
    <lineage>
        <taxon>Bacteria</taxon>
        <taxon>Pseudomonadati</taxon>
        <taxon>Planctomycetota</taxon>
        <taxon>Candidatus Brocadiia</taxon>
        <taxon>Candidatus Brocadiales</taxon>
        <taxon>Candidatus Scalinduaceae</taxon>
        <taxon>Candidatus Scalindua</taxon>
    </lineage>
</organism>
<evidence type="ECO:0000256" key="2">
    <source>
        <dbReference type="ARBA" id="ARBA00022741"/>
    </source>
</evidence>
<dbReference type="GO" id="GO:0016787">
    <property type="term" value="F:hydrolase activity"/>
    <property type="evidence" value="ECO:0007669"/>
    <property type="project" value="UniProtKB-KW"/>
</dbReference>
<name>A0A941W0C0_9BACT</name>
<dbReference type="PROSITE" id="PS51195">
    <property type="entry name" value="Q_MOTIF"/>
    <property type="match status" value="1"/>
</dbReference>
<dbReference type="PANTHER" id="PTHR47963">
    <property type="entry name" value="DEAD-BOX ATP-DEPENDENT RNA HELICASE 47, MITOCHONDRIAL"/>
    <property type="match status" value="1"/>
</dbReference>
<dbReference type="Gene3D" id="3.30.70.330">
    <property type="match status" value="1"/>
</dbReference>
<dbReference type="InterPro" id="IPR001650">
    <property type="entry name" value="Helicase_C-like"/>
</dbReference>
<sequence length="529" mass="60382">MEKLEKFKKLGLSENALLALKRRGFEEPTPIQQKTIPILLKDKRDLIGQAQTGTGKTAAFGLPIIERIKEKTKKTQVLILAPTRELAIQISDELNSLKGNKKLHIVPIYGGQSIDLQLRSLKKVVDIVVGTPGRVIDHIKRKSMNLKDISYLVLDEADEMLNMGFLEDVELILNATNQKKRTMLFSATMPKEILRIAKKYMGEYEFVSIKKEQLTANLTDQIYFEVSTSDKFDALCRIIDIEHEFYGLVFCRTKVDVDKIGRRLVDRGYDADALHGDISQYQRETILNKFKRKRTNVLVATDVAARGIDIIDLTHVINFSLPQDPEYYVHRIGRTGRAGKEGTAITFVTPEEYRSLLFIQRITKAKIRKEKIPKVKDIIDSKKKRIKTQLKNIIKSDINGDYINMAQELLQDQEPENIIAALLKHSYQDELSGKGYSEIKDISVDKTGTARLFVALGKSDAMTRKKLVTMIKHKTNIEESKIVDVKIFDKFSFITVPFEDAEIILHIFKKEGKGKRPIVVRAKKKPAKR</sequence>
<dbReference type="PANTHER" id="PTHR47963:SF8">
    <property type="entry name" value="ATP-DEPENDENT RNA HELICASE DEAD"/>
    <property type="match status" value="1"/>
</dbReference>
<dbReference type="CDD" id="cd18787">
    <property type="entry name" value="SF2_C_DEAD"/>
    <property type="match status" value="1"/>
</dbReference>
<feature type="domain" description="Helicase C-terminal" evidence="9">
    <location>
        <begin position="234"/>
        <end position="379"/>
    </location>
</feature>
<evidence type="ECO:0000256" key="7">
    <source>
        <dbReference type="RuleBase" id="RU000492"/>
    </source>
</evidence>
<dbReference type="SUPFAM" id="SSF52540">
    <property type="entry name" value="P-loop containing nucleoside triphosphate hydrolases"/>
    <property type="match status" value="1"/>
</dbReference>
<dbReference type="CDD" id="cd12252">
    <property type="entry name" value="RRM_DbpA"/>
    <property type="match status" value="1"/>
</dbReference>
<accession>A0A941W0C0</accession>
<dbReference type="SMART" id="SM00490">
    <property type="entry name" value="HELICc"/>
    <property type="match status" value="1"/>
</dbReference>
<evidence type="ECO:0000256" key="4">
    <source>
        <dbReference type="ARBA" id="ARBA00022806"/>
    </source>
</evidence>
<dbReference type="Pfam" id="PF00271">
    <property type="entry name" value="Helicase_C"/>
    <property type="match status" value="1"/>
</dbReference>
<dbReference type="InterPro" id="IPR014001">
    <property type="entry name" value="Helicase_ATP-bd"/>
</dbReference>
<dbReference type="GO" id="GO:0003724">
    <property type="term" value="F:RNA helicase activity"/>
    <property type="evidence" value="ECO:0007669"/>
    <property type="project" value="UniProtKB-EC"/>
</dbReference>
<dbReference type="InterPro" id="IPR050547">
    <property type="entry name" value="DEAD_box_RNA_helicases"/>
</dbReference>
<gene>
    <name evidence="11" type="ORF">MAG551_00531</name>
</gene>
<comment type="caution">
    <text evidence="11">The sequence shown here is derived from an EMBL/GenBank/DDBJ whole genome shotgun (WGS) entry which is preliminary data.</text>
</comment>
<dbReference type="Gene3D" id="3.40.50.300">
    <property type="entry name" value="P-loop containing nucleotide triphosphate hydrolases"/>
    <property type="match status" value="2"/>
</dbReference>
<dbReference type="PROSITE" id="PS51192">
    <property type="entry name" value="HELICASE_ATP_BIND_1"/>
    <property type="match status" value="1"/>
</dbReference>
<feature type="short sequence motif" description="Q motif" evidence="6">
    <location>
        <begin position="5"/>
        <end position="33"/>
    </location>
</feature>
<feature type="domain" description="DEAD-box RNA helicase Q" evidence="10">
    <location>
        <begin position="5"/>
        <end position="33"/>
    </location>
</feature>
<dbReference type="PROSITE" id="PS51194">
    <property type="entry name" value="HELICASE_CTER"/>
    <property type="match status" value="1"/>
</dbReference>
<evidence type="ECO:0000256" key="6">
    <source>
        <dbReference type="PROSITE-ProRule" id="PRU00552"/>
    </source>
</evidence>
<dbReference type="GO" id="GO:0003723">
    <property type="term" value="F:RNA binding"/>
    <property type="evidence" value="ECO:0007669"/>
    <property type="project" value="TreeGrafter"/>
</dbReference>
<dbReference type="GO" id="GO:0005524">
    <property type="term" value="F:ATP binding"/>
    <property type="evidence" value="ECO:0007669"/>
    <property type="project" value="UniProtKB-KW"/>
</dbReference>
<feature type="domain" description="Helicase ATP-binding" evidence="8">
    <location>
        <begin position="37"/>
        <end position="207"/>
    </location>
</feature>
<evidence type="ECO:0000259" key="9">
    <source>
        <dbReference type="PROSITE" id="PS51194"/>
    </source>
</evidence>
<dbReference type="Pfam" id="PF00270">
    <property type="entry name" value="DEAD"/>
    <property type="match status" value="1"/>
</dbReference>
<dbReference type="CDD" id="cd00268">
    <property type="entry name" value="DEADc"/>
    <property type="match status" value="1"/>
</dbReference>
<dbReference type="InterPro" id="IPR014014">
    <property type="entry name" value="RNA_helicase_DEAD_Q_motif"/>
</dbReference>
<dbReference type="InterPro" id="IPR011545">
    <property type="entry name" value="DEAD/DEAH_box_helicase_dom"/>
</dbReference>
<dbReference type="InterPro" id="IPR005580">
    <property type="entry name" value="DbpA/CsdA_RNA-bd_dom"/>
</dbReference>
<keyword evidence="2 7" id="KW-0547">Nucleotide-binding</keyword>
<dbReference type="PROSITE" id="PS00039">
    <property type="entry name" value="DEAD_ATP_HELICASE"/>
    <property type="match status" value="1"/>
</dbReference>
<protein>
    <recommendedName>
        <fullName evidence="1">RNA helicase</fullName>
        <ecNumber evidence="1">3.6.4.13</ecNumber>
    </recommendedName>
</protein>
<dbReference type="Pfam" id="PF03880">
    <property type="entry name" value="DbpA"/>
    <property type="match status" value="1"/>
</dbReference>
<evidence type="ECO:0000259" key="10">
    <source>
        <dbReference type="PROSITE" id="PS51195"/>
    </source>
</evidence>
<evidence type="ECO:0000256" key="5">
    <source>
        <dbReference type="ARBA" id="ARBA00022840"/>
    </source>
</evidence>
<dbReference type="InterPro" id="IPR012677">
    <property type="entry name" value="Nucleotide-bd_a/b_plait_sf"/>
</dbReference>